<evidence type="ECO:0000256" key="4">
    <source>
        <dbReference type="ARBA" id="ARBA00022833"/>
    </source>
</evidence>
<keyword evidence="3" id="KW-0863">Zinc-finger</keyword>
<protein>
    <recommendedName>
        <fullName evidence="8">RRM domain-containing protein</fullName>
    </recommendedName>
</protein>
<dbReference type="InterPro" id="IPR035979">
    <property type="entry name" value="RBD_domain_sf"/>
</dbReference>
<dbReference type="SUPFAM" id="SSF54928">
    <property type="entry name" value="RNA-binding domain, RBD"/>
    <property type="match status" value="2"/>
</dbReference>
<dbReference type="InterPro" id="IPR000504">
    <property type="entry name" value="RRM_dom"/>
</dbReference>
<organism evidence="9 10">
    <name type="scientific">Mucor flavus</name>
    <dbReference type="NCBI Taxonomy" id="439312"/>
    <lineage>
        <taxon>Eukaryota</taxon>
        <taxon>Fungi</taxon>
        <taxon>Fungi incertae sedis</taxon>
        <taxon>Mucoromycota</taxon>
        <taxon>Mucoromycotina</taxon>
        <taxon>Mucoromycetes</taxon>
        <taxon>Mucorales</taxon>
        <taxon>Mucorineae</taxon>
        <taxon>Mucoraceae</taxon>
        <taxon>Mucor</taxon>
    </lineage>
</organism>
<dbReference type="EMBL" id="BAABUK010000005">
    <property type="protein sequence ID" value="GAA5809686.1"/>
    <property type="molecule type" value="Genomic_DNA"/>
</dbReference>
<evidence type="ECO:0000256" key="2">
    <source>
        <dbReference type="ARBA" id="ARBA00022723"/>
    </source>
</evidence>
<evidence type="ECO:0000256" key="3">
    <source>
        <dbReference type="ARBA" id="ARBA00022771"/>
    </source>
</evidence>
<dbReference type="Gene3D" id="3.30.70.330">
    <property type="match status" value="2"/>
</dbReference>
<evidence type="ECO:0000259" key="8">
    <source>
        <dbReference type="PROSITE" id="PS50102"/>
    </source>
</evidence>
<feature type="domain" description="RRM" evidence="8">
    <location>
        <begin position="77"/>
        <end position="156"/>
    </location>
</feature>
<dbReference type="Pfam" id="PF00076">
    <property type="entry name" value="RRM_1"/>
    <property type="match status" value="2"/>
</dbReference>
<accession>A0ABP9YS44</accession>
<dbReference type="InterPro" id="IPR001876">
    <property type="entry name" value="Znf_RanBP2"/>
</dbReference>
<name>A0ABP9YS44_9FUNG</name>
<dbReference type="PROSITE" id="PS50102">
    <property type="entry name" value="RRM"/>
    <property type="match status" value="2"/>
</dbReference>
<comment type="caution">
    <text evidence="9">The sequence shown here is derived from an EMBL/GenBank/DDBJ whole genome shotgun (WGS) entry which is preliminary data.</text>
</comment>
<keyword evidence="4" id="KW-0862">Zinc</keyword>
<keyword evidence="6" id="KW-0694">RNA-binding</keyword>
<feature type="region of interest" description="Disordered" evidence="7">
    <location>
        <begin position="1"/>
        <end position="74"/>
    </location>
</feature>
<dbReference type="Proteomes" id="UP001473302">
    <property type="component" value="Unassembled WGS sequence"/>
</dbReference>
<keyword evidence="5" id="KW-0539">Nucleus</keyword>
<sequence>MSHSRPSYSTKERRRSRSPYSRSREEQKSYKRYDSRRSDDRRNDDRRRGDDGRRGRREDYHNNNDKRHEEPALEPNINVVLRNLPDNAREVDIEKKLIQMEASIDNVSLIKDRDTGESRKFAFIRFTSVGHAIQFVEKFTSFDMNSYRVRVDYCKKNKQEEEKDEWRCSKCGNFNVVTRRSCTECKYSYISSSNELRTNETETIEINDGTKDISDIPSNMLLLRQLDHLTTEESIFEAVSSLEGVYRTLLIRDKLTRMSYEFAFVEFIDVQSAAVALEYARELLTIDGRKVHVSYTNPESFLPVYGQSEWSIPVVDGRVAYWDKSSYASEYSLAIEQEKKKKEEELKKREEELKKAREEESKKATKVKESLDDDLSAFYAEMGDFDADTSNSNSDIFSVPKQK</sequence>
<dbReference type="SMART" id="SM00360">
    <property type="entry name" value="RRM"/>
    <property type="match status" value="2"/>
</dbReference>
<feature type="compositionally biased region" description="Basic and acidic residues" evidence="7">
    <location>
        <begin position="22"/>
        <end position="71"/>
    </location>
</feature>
<feature type="domain" description="RRM" evidence="8">
    <location>
        <begin position="219"/>
        <end position="298"/>
    </location>
</feature>
<proteinExistence type="predicted"/>
<comment type="subcellular location">
    <subcellularLocation>
        <location evidence="1">Nucleus</location>
    </subcellularLocation>
</comment>
<keyword evidence="2" id="KW-0479">Metal-binding</keyword>
<keyword evidence="10" id="KW-1185">Reference proteome</keyword>
<feature type="region of interest" description="Disordered" evidence="7">
    <location>
        <begin position="341"/>
        <end position="369"/>
    </location>
</feature>
<evidence type="ECO:0000256" key="5">
    <source>
        <dbReference type="ARBA" id="ARBA00023242"/>
    </source>
</evidence>
<dbReference type="PANTHER" id="PTHR13948">
    <property type="entry name" value="RNA-BINDING PROTEIN"/>
    <property type="match status" value="1"/>
</dbReference>
<dbReference type="PANTHER" id="PTHR13948:SF3">
    <property type="entry name" value="FI21118P1"/>
    <property type="match status" value="1"/>
</dbReference>
<gene>
    <name evidence="9" type="ORF">MFLAVUS_003099</name>
</gene>
<evidence type="ECO:0000256" key="1">
    <source>
        <dbReference type="ARBA" id="ARBA00004123"/>
    </source>
</evidence>
<evidence type="ECO:0000256" key="7">
    <source>
        <dbReference type="SAM" id="MobiDB-lite"/>
    </source>
</evidence>
<reference evidence="9 10" key="1">
    <citation type="submission" date="2024-04" db="EMBL/GenBank/DDBJ databases">
        <title>genome sequences of Mucor flavus KT1a and Helicostylum pulchrum KT1b strains isolated from the surface of a dry-aged beef.</title>
        <authorList>
            <person name="Toyotome T."/>
            <person name="Hosono M."/>
            <person name="Torimaru M."/>
            <person name="Fukuda K."/>
            <person name="Mikami N."/>
        </authorList>
    </citation>
    <scope>NUCLEOTIDE SEQUENCE [LARGE SCALE GENOMIC DNA]</scope>
    <source>
        <strain evidence="9 10">KT1a</strain>
    </source>
</reference>
<evidence type="ECO:0000313" key="10">
    <source>
        <dbReference type="Proteomes" id="UP001473302"/>
    </source>
</evidence>
<evidence type="ECO:0000313" key="9">
    <source>
        <dbReference type="EMBL" id="GAA5809686.1"/>
    </source>
</evidence>
<dbReference type="InterPro" id="IPR012677">
    <property type="entry name" value="Nucleotide-bd_a/b_plait_sf"/>
</dbReference>
<dbReference type="PROSITE" id="PS01358">
    <property type="entry name" value="ZF_RANBP2_1"/>
    <property type="match status" value="1"/>
</dbReference>
<evidence type="ECO:0000256" key="6">
    <source>
        <dbReference type="PROSITE-ProRule" id="PRU00176"/>
    </source>
</evidence>